<keyword evidence="4" id="KW-1134">Transmembrane beta strand</keyword>
<dbReference type="RefSeq" id="XP_021866239.1">
    <property type="nucleotide sequence ID" value="XM_022010547.2"/>
</dbReference>
<dbReference type="GO" id="GO:0015288">
    <property type="term" value="F:porin activity"/>
    <property type="evidence" value="ECO:0007669"/>
    <property type="project" value="UniProtKB-KW"/>
</dbReference>
<evidence type="ECO:0000313" key="9">
    <source>
        <dbReference type="Proteomes" id="UP000813463"/>
    </source>
</evidence>
<dbReference type="Gene3D" id="2.40.160.10">
    <property type="entry name" value="Porin"/>
    <property type="match status" value="1"/>
</dbReference>
<evidence type="ECO:0000256" key="1">
    <source>
        <dbReference type="ARBA" id="ARBA00004370"/>
    </source>
</evidence>
<evidence type="ECO:0000256" key="6">
    <source>
        <dbReference type="ARBA" id="ARBA00023065"/>
    </source>
</evidence>
<dbReference type="GO" id="GO:0046930">
    <property type="term" value="C:pore complex"/>
    <property type="evidence" value="ECO:0007669"/>
    <property type="project" value="UniProtKB-KW"/>
</dbReference>
<dbReference type="InterPro" id="IPR023614">
    <property type="entry name" value="Porin_dom_sf"/>
</dbReference>
<comment type="similarity">
    <text evidence="2">Belongs to the eukaryotic mitochondrial porin (TC 1.B.8.1) family.</text>
</comment>
<dbReference type="PANTHER" id="PTHR11743">
    <property type="entry name" value="VOLTAGE-DEPENDENT ANION-SELECTIVE CHANNEL"/>
    <property type="match status" value="1"/>
</dbReference>
<evidence type="ECO:0000256" key="8">
    <source>
        <dbReference type="ARBA" id="ARBA00023136"/>
    </source>
</evidence>
<dbReference type="Pfam" id="PF01459">
    <property type="entry name" value="Porin_3"/>
    <property type="match status" value="1"/>
</dbReference>
<keyword evidence="3" id="KW-0813">Transport</keyword>
<dbReference type="InterPro" id="IPR001925">
    <property type="entry name" value="Porin_Euk"/>
</dbReference>
<sequence length="275" mass="29872">MSKGPSLFSDIGKKAREILYKDYSYDRKFSVTTQTQDGLALTSSALQKESHSVGDVAAQFKYKNAVLDVKIDTQSSIATTLTLTDLMPYLKSIASVKLPDYNSAKLELQYFHEHAALSSSVSLNKSPIFNVSATCGTPSTVIGVEAGYDTSISDFTKYNVGISMTKPDSCTSVILAEKGDLVRASYAQYLDQGRTTSVVEFTNRFSEDGNTLTVGGSYAVDDLTVIKLKHNNQGNFGALVQHEFKPKSVLTVAAEFDYDSIDTHPKLGISLALKP</sequence>
<dbReference type="FunFam" id="2.40.160.10:FF:000003">
    <property type="entry name" value="Outer mitochondrial membrane protein porin"/>
    <property type="match status" value="1"/>
</dbReference>
<dbReference type="KEGG" id="soe:110804943"/>
<dbReference type="OrthoDB" id="7827681at2759"/>
<protein>
    <submittedName>
        <fullName evidence="10">Mitochondrial outer membrane protein porin 2</fullName>
    </submittedName>
</protein>
<keyword evidence="5" id="KW-0812">Transmembrane</keyword>
<dbReference type="CDD" id="cd07306">
    <property type="entry name" value="Porin3_VDAC"/>
    <property type="match status" value="1"/>
</dbReference>
<keyword evidence="6" id="KW-0406">Ion transport</keyword>
<organism evidence="9 10">
    <name type="scientific">Spinacia oleracea</name>
    <name type="common">Spinach</name>
    <dbReference type="NCBI Taxonomy" id="3562"/>
    <lineage>
        <taxon>Eukaryota</taxon>
        <taxon>Viridiplantae</taxon>
        <taxon>Streptophyta</taxon>
        <taxon>Embryophyta</taxon>
        <taxon>Tracheophyta</taxon>
        <taxon>Spermatophyta</taxon>
        <taxon>Magnoliopsida</taxon>
        <taxon>eudicotyledons</taxon>
        <taxon>Gunneridae</taxon>
        <taxon>Pentapetalae</taxon>
        <taxon>Caryophyllales</taxon>
        <taxon>Chenopodiaceae</taxon>
        <taxon>Chenopodioideae</taxon>
        <taxon>Anserineae</taxon>
        <taxon>Spinacia</taxon>
    </lineage>
</organism>
<keyword evidence="8" id="KW-0472">Membrane</keyword>
<proteinExistence type="inferred from homology"/>
<accession>A0A9R0JGV6</accession>
<evidence type="ECO:0000256" key="2">
    <source>
        <dbReference type="ARBA" id="ARBA00009624"/>
    </source>
</evidence>
<dbReference type="InterPro" id="IPR027246">
    <property type="entry name" value="Porin_Euk/Tom40"/>
</dbReference>
<dbReference type="GO" id="GO:0005741">
    <property type="term" value="C:mitochondrial outer membrane"/>
    <property type="evidence" value="ECO:0000318"/>
    <property type="project" value="GO_Central"/>
</dbReference>
<reference evidence="9" key="1">
    <citation type="journal article" date="2021" name="Nat. Commun.">
        <title>Genomic analyses provide insights into spinach domestication and the genetic basis of agronomic traits.</title>
        <authorList>
            <person name="Cai X."/>
            <person name="Sun X."/>
            <person name="Xu C."/>
            <person name="Sun H."/>
            <person name="Wang X."/>
            <person name="Ge C."/>
            <person name="Zhang Z."/>
            <person name="Wang Q."/>
            <person name="Fei Z."/>
            <person name="Jiao C."/>
            <person name="Wang Q."/>
        </authorList>
    </citation>
    <scope>NUCLEOTIDE SEQUENCE [LARGE SCALE GENOMIC DNA]</scope>
    <source>
        <strain evidence="9">cv. Varoflay</strain>
    </source>
</reference>
<dbReference type="GO" id="GO:0008308">
    <property type="term" value="F:voltage-gated monoatomic anion channel activity"/>
    <property type="evidence" value="ECO:0000318"/>
    <property type="project" value="GO_Central"/>
</dbReference>
<comment type="subcellular location">
    <subcellularLocation>
        <location evidence="1">Membrane</location>
    </subcellularLocation>
</comment>
<gene>
    <name evidence="10" type="primary">LOC110804943</name>
</gene>
<evidence type="ECO:0000256" key="5">
    <source>
        <dbReference type="ARBA" id="ARBA00022692"/>
    </source>
</evidence>
<name>A0A9R0JGV6_SPIOL</name>
<evidence type="ECO:0000256" key="7">
    <source>
        <dbReference type="ARBA" id="ARBA00023114"/>
    </source>
</evidence>
<dbReference type="PANTHER" id="PTHR11743:SF23">
    <property type="entry name" value="MITOCHONDRIAL OUTER MEMBRANE PROTEIN PORIN 5-RELATED"/>
    <property type="match status" value="1"/>
</dbReference>
<keyword evidence="7" id="KW-0626">Porin</keyword>
<evidence type="ECO:0000313" key="10">
    <source>
        <dbReference type="RefSeq" id="XP_021866239.1"/>
    </source>
</evidence>
<keyword evidence="9" id="KW-1185">Reference proteome</keyword>
<dbReference type="GeneID" id="110804943"/>
<evidence type="ECO:0000256" key="4">
    <source>
        <dbReference type="ARBA" id="ARBA00022452"/>
    </source>
</evidence>
<evidence type="ECO:0000256" key="3">
    <source>
        <dbReference type="ARBA" id="ARBA00022448"/>
    </source>
</evidence>
<reference evidence="10" key="2">
    <citation type="submission" date="2025-08" db="UniProtKB">
        <authorList>
            <consortium name="RefSeq"/>
        </authorList>
    </citation>
    <scope>IDENTIFICATION</scope>
    <source>
        <tissue evidence="10">Leaf</tissue>
    </source>
</reference>
<dbReference type="Proteomes" id="UP000813463">
    <property type="component" value="Chromosome 4"/>
</dbReference>
<dbReference type="AlphaFoldDB" id="A0A9R0JGV6"/>